<accession>A0A3Q1JQR1</accession>
<proteinExistence type="predicted"/>
<keyword evidence="2" id="KW-1185">Reference proteome</keyword>
<dbReference type="PANTHER" id="PTHR34488:SF1">
    <property type="entry name" value="SI:CH211-245H14.1-RELATED"/>
    <property type="match status" value="1"/>
</dbReference>
<reference evidence="1" key="2">
    <citation type="submission" date="2025-08" db="UniProtKB">
        <authorList>
            <consortium name="Ensembl"/>
        </authorList>
    </citation>
    <scope>IDENTIFICATION</scope>
</reference>
<dbReference type="PANTHER" id="PTHR34488">
    <property type="entry name" value="SI:CH211-245H14.1-RELATED"/>
    <property type="match status" value="1"/>
</dbReference>
<evidence type="ECO:0000313" key="1">
    <source>
        <dbReference type="Ensembl" id="ENSATEP00000033124.2"/>
    </source>
</evidence>
<dbReference type="Proteomes" id="UP000265040">
    <property type="component" value="Chromosome 24"/>
</dbReference>
<dbReference type="AlphaFoldDB" id="A0A3Q1JQR1"/>
<dbReference type="InParanoid" id="A0A3Q1JQR1"/>
<reference evidence="1" key="1">
    <citation type="submission" date="2021-04" db="EMBL/GenBank/DDBJ databases">
        <authorList>
            <consortium name="Wellcome Sanger Institute Data Sharing"/>
        </authorList>
    </citation>
    <scope>NUCLEOTIDE SEQUENCE [LARGE SCALE GENOMIC DNA]</scope>
</reference>
<dbReference type="OrthoDB" id="8446971at2759"/>
<dbReference type="Ensembl" id="ENSATET00000033607.2">
    <property type="protein sequence ID" value="ENSATEP00000033124.2"/>
    <property type="gene ID" value="ENSATEG00000022829.2"/>
</dbReference>
<evidence type="ECO:0000313" key="2">
    <source>
        <dbReference type="Proteomes" id="UP000265040"/>
    </source>
</evidence>
<dbReference type="GeneTree" id="ENSGT00940000164220"/>
<sequence length="131" mass="14913">IKLKGFGQTEVYSPEECDYLVVFCPVASRVQTDVNEALDKTSAFGNKPIILVVMHHTFDPNHILPRGSGLETNPNVHLTVNCLFHENRFLQCASNDEAFRQVQRCLGVSQPLTTMLYCLLWVWFCGQNRQI</sequence>
<name>A0A3Q1JQR1_ANATE</name>
<protein>
    <submittedName>
        <fullName evidence="1">Uncharacterized protein</fullName>
    </submittedName>
</protein>
<reference evidence="1" key="3">
    <citation type="submission" date="2025-09" db="UniProtKB">
        <authorList>
            <consortium name="Ensembl"/>
        </authorList>
    </citation>
    <scope>IDENTIFICATION</scope>
</reference>
<organism evidence="1 2">
    <name type="scientific">Anabas testudineus</name>
    <name type="common">Climbing perch</name>
    <name type="synonym">Anthias testudineus</name>
    <dbReference type="NCBI Taxonomy" id="64144"/>
    <lineage>
        <taxon>Eukaryota</taxon>
        <taxon>Metazoa</taxon>
        <taxon>Chordata</taxon>
        <taxon>Craniata</taxon>
        <taxon>Vertebrata</taxon>
        <taxon>Euteleostomi</taxon>
        <taxon>Actinopterygii</taxon>
        <taxon>Neopterygii</taxon>
        <taxon>Teleostei</taxon>
        <taxon>Neoteleostei</taxon>
        <taxon>Acanthomorphata</taxon>
        <taxon>Anabantaria</taxon>
        <taxon>Anabantiformes</taxon>
        <taxon>Anabantoidei</taxon>
        <taxon>Anabantidae</taxon>
        <taxon>Anabas</taxon>
    </lineage>
</organism>